<gene>
    <name evidence="2" type="primary">LOC123404012</name>
</gene>
<dbReference type="Proteomes" id="UP000011116">
    <property type="component" value="Chromosome 1H"/>
</dbReference>
<keyword evidence="1" id="KW-0732">Signal</keyword>
<dbReference type="Pfam" id="PF06830">
    <property type="entry name" value="Root_cap"/>
    <property type="match status" value="1"/>
</dbReference>
<sequence>MAVRWPSTAVAALGIGASLLVLCVLMASPASAQPPPKAVPRVPKGSNLVVIKPQLGRRNSQFTCTDTKKKRPGCQATCPNRCPKECLVMCPSCMTFCLCDFYPGASCGDPRFTGGDGNNFYFHGKKGEDFCILSDDDLHINAHFIGNHNPSTSRDFTWIQAVGVLFAHHRLHLGAVHSAHWDSAADHLDLAFDDERVHLPLADGARWSSASVPGLSITRTSRANSVVVELKGVFRIVANAVPITAEESKAHGYGVTADDCLAHLDLGFKFHALSDDVHGVLGQTYRSDYVNKLNVAAKMPVMGGADDYVSSALFATDCAVTRFGRPAAATVVGTAAGGIAMVTDAKYV</sequence>
<feature type="signal peptide" evidence="1">
    <location>
        <begin position="1"/>
        <end position="32"/>
    </location>
</feature>
<reference evidence="2" key="3">
    <citation type="submission" date="2022-01" db="UniProtKB">
        <authorList>
            <consortium name="EnsemblPlants"/>
        </authorList>
    </citation>
    <scope>IDENTIFICATION</scope>
    <source>
        <strain evidence="2">subsp. vulgare</strain>
    </source>
</reference>
<dbReference type="KEGG" id="hvg:123404012"/>
<reference evidence="3" key="1">
    <citation type="journal article" date="2012" name="Nature">
        <title>A physical, genetic and functional sequence assembly of the barley genome.</title>
        <authorList>
            <consortium name="The International Barley Genome Sequencing Consortium"/>
            <person name="Mayer K.F."/>
            <person name="Waugh R."/>
            <person name="Brown J.W."/>
            <person name="Schulman A."/>
            <person name="Langridge P."/>
            <person name="Platzer M."/>
            <person name="Fincher G.B."/>
            <person name="Muehlbauer G.J."/>
            <person name="Sato K."/>
            <person name="Close T.J."/>
            <person name="Wise R.P."/>
            <person name="Stein N."/>
        </authorList>
    </citation>
    <scope>NUCLEOTIDE SEQUENCE [LARGE SCALE GENOMIC DNA]</scope>
    <source>
        <strain evidence="3">cv. Morex</strain>
    </source>
</reference>
<feature type="chain" id="PRO_5035268067" evidence="1">
    <location>
        <begin position="33"/>
        <end position="348"/>
    </location>
</feature>
<evidence type="ECO:0000313" key="3">
    <source>
        <dbReference type="Proteomes" id="UP000011116"/>
    </source>
</evidence>
<dbReference type="InterPro" id="IPR009646">
    <property type="entry name" value="Root_cap"/>
</dbReference>
<name>A0A8I6WNR2_HORVV</name>
<keyword evidence="3" id="KW-1185">Reference proteome</keyword>
<evidence type="ECO:0000256" key="1">
    <source>
        <dbReference type="SAM" id="SignalP"/>
    </source>
</evidence>
<dbReference type="Gramene" id="HORVU.MOREX.r2.1HG0002630.1">
    <property type="protein sequence ID" value="HORVU.MOREX.r2.1HG0002630.1"/>
    <property type="gene ID" value="HORVU.MOREX.r2.1HG0002630"/>
</dbReference>
<proteinExistence type="predicted"/>
<dbReference type="OrthoDB" id="2012063at2759"/>
<dbReference type="AlphaFoldDB" id="A0A8I6WNR2"/>
<dbReference type="Gramene" id="HORVU.MOREX.r3.1HG0003300.1">
    <property type="protein sequence ID" value="HORVU.MOREX.r3.1HG0003300.1"/>
    <property type="gene ID" value="HORVU.MOREX.r3.1HG0003300"/>
</dbReference>
<dbReference type="EnsemblPlants" id="HORVU.MOREX.r3.1HG0003300.1">
    <property type="protein sequence ID" value="HORVU.MOREX.r3.1HG0003300.1"/>
    <property type="gene ID" value="HORVU.MOREX.r3.1HG0003300"/>
</dbReference>
<reference evidence="2" key="2">
    <citation type="submission" date="2020-10" db="EMBL/GenBank/DDBJ databases">
        <authorList>
            <person name="Scholz U."/>
            <person name="Mascher M."/>
            <person name="Fiebig A."/>
        </authorList>
    </citation>
    <scope>NUCLEOTIDE SEQUENCE [LARGE SCALE GENOMIC DNA]</scope>
    <source>
        <strain evidence="2">cv. Morex</strain>
    </source>
</reference>
<protein>
    <submittedName>
        <fullName evidence="2">Uncharacterized protein</fullName>
    </submittedName>
</protein>
<organism evidence="2 3">
    <name type="scientific">Hordeum vulgare subsp. vulgare</name>
    <name type="common">Domesticated barley</name>
    <dbReference type="NCBI Taxonomy" id="112509"/>
    <lineage>
        <taxon>Eukaryota</taxon>
        <taxon>Viridiplantae</taxon>
        <taxon>Streptophyta</taxon>
        <taxon>Embryophyta</taxon>
        <taxon>Tracheophyta</taxon>
        <taxon>Spermatophyta</taxon>
        <taxon>Magnoliopsida</taxon>
        <taxon>Liliopsida</taxon>
        <taxon>Poales</taxon>
        <taxon>Poaceae</taxon>
        <taxon>BOP clade</taxon>
        <taxon>Pooideae</taxon>
        <taxon>Triticodae</taxon>
        <taxon>Triticeae</taxon>
        <taxon>Hordeinae</taxon>
        <taxon>Hordeum</taxon>
    </lineage>
</organism>
<evidence type="ECO:0000313" key="2">
    <source>
        <dbReference type="EnsemblPlants" id="HORVU.MOREX.r3.1HG0003300.1"/>
    </source>
</evidence>
<dbReference type="PANTHER" id="PTHR31656">
    <property type="entry name" value="ROOT CAP DOMAIN-CONTAINING PROTEIN"/>
    <property type="match status" value="1"/>
</dbReference>
<dbReference type="GeneID" id="123404012"/>
<accession>A0A8I6WNR2</accession>
<dbReference type="RefSeq" id="XP_044953855.1">
    <property type="nucleotide sequence ID" value="XM_045097920.1"/>
</dbReference>